<keyword evidence="10" id="KW-1185">Reference proteome</keyword>
<dbReference type="InterPro" id="IPR010930">
    <property type="entry name" value="Flg_bb/hook_C_dom"/>
</dbReference>
<dbReference type="OrthoDB" id="9794148at2"/>
<sequence>MSIFSSMETTGSALTAQRLRMDVVSSNLANIDTTRAKQVNGEWEPYRRKTVTLASQQSGPAFSNYLSAAIGRSDQSTGKGVKVTQINEDTETPFKLIYDPTDPDANDEGYVQTSNVDSLKEMTNLISATRSYEANVTAFNANKSMLSKALEIGK</sequence>
<evidence type="ECO:0000256" key="6">
    <source>
        <dbReference type="RuleBase" id="RU362062"/>
    </source>
</evidence>
<evidence type="ECO:0000259" key="8">
    <source>
        <dbReference type="Pfam" id="PF06429"/>
    </source>
</evidence>
<dbReference type="PANTHER" id="PTHR30435:SF2">
    <property type="entry name" value="FLAGELLAR BASAL-BODY ROD PROTEIN FLGC"/>
    <property type="match status" value="1"/>
</dbReference>
<dbReference type="InterPro" id="IPR019776">
    <property type="entry name" value="Flagellar_basal_body_rod_CS"/>
</dbReference>
<evidence type="ECO:0000256" key="2">
    <source>
        <dbReference type="ARBA" id="ARBA00009677"/>
    </source>
</evidence>
<dbReference type="Pfam" id="PF00460">
    <property type="entry name" value="Flg_bb_rod"/>
    <property type="match status" value="1"/>
</dbReference>
<dbReference type="GO" id="GO:0030694">
    <property type="term" value="C:bacterial-type flagellum basal body, rod"/>
    <property type="evidence" value="ECO:0007669"/>
    <property type="project" value="UniProtKB-UniRule"/>
</dbReference>
<dbReference type="PANTHER" id="PTHR30435">
    <property type="entry name" value="FLAGELLAR PROTEIN"/>
    <property type="match status" value="1"/>
</dbReference>
<comment type="subunit">
    <text evidence="5 6">The basal body constitutes a major portion of the flagellar organelle and consists of four rings (L,P,S, and M) mounted on a central rod. The rod consists of about 26 subunits of FlgG in the distal portion, and FlgB, FlgC and FlgF are thought to build up the proximal portion of the rod with about 6 subunits each.</text>
</comment>
<evidence type="ECO:0000256" key="5">
    <source>
        <dbReference type="ARBA" id="ARBA00025933"/>
    </source>
</evidence>
<keyword evidence="4 6" id="KW-0975">Bacterial flagellum</keyword>
<feature type="domain" description="Flagellar basal body rod protein N-terminal" evidence="7">
    <location>
        <begin position="7"/>
        <end position="37"/>
    </location>
</feature>
<evidence type="ECO:0000313" key="10">
    <source>
        <dbReference type="Proteomes" id="UP000288623"/>
    </source>
</evidence>
<dbReference type="InterPro" id="IPR001444">
    <property type="entry name" value="Flag_bb_rod_N"/>
</dbReference>
<keyword evidence="9" id="KW-0282">Flagellum</keyword>
<dbReference type="NCBIfam" id="TIGR01395">
    <property type="entry name" value="FlgC"/>
    <property type="match status" value="1"/>
</dbReference>
<dbReference type="Proteomes" id="UP000288623">
    <property type="component" value="Unassembled WGS sequence"/>
</dbReference>
<evidence type="ECO:0000256" key="3">
    <source>
        <dbReference type="ARBA" id="ARBA00017941"/>
    </source>
</evidence>
<keyword evidence="9" id="KW-0969">Cilium</keyword>
<dbReference type="GO" id="GO:0071978">
    <property type="term" value="P:bacterial-type flagellum-dependent swarming motility"/>
    <property type="evidence" value="ECO:0007669"/>
    <property type="project" value="TreeGrafter"/>
</dbReference>
<comment type="subcellular location">
    <subcellularLocation>
        <location evidence="1 6">Bacterial flagellum basal body</location>
    </subcellularLocation>
</comment>
<evidence type="ECO:0000256" key="4">
    <source>
        <dbReference type="ARBA" id="ARBA00023143"/>
    </source>
</evidence>
<dbReference type="RefSeq" id="WP_020189439.1">
    <property type="nucleotide sequence ID" value="NZ_JTFC01000031.1"/>
</dbReference>
<feature type="domain" description="Flagellar basal-body/hook protein C-terminal" evidence="8">
    <location>
        <begin position="108"/>
        <end position="151"/>
    </location>
</feature>
<evidence type="ECO:0000313" key="9">
    <source>
        <dbReference type="EMBL" id="RUS55353.1"/>
    </source>
</evidence>
<reference evidence="9 10" key="1">
    <citation type="submission" date="2014-11" db="EMBL/GenBank/DDBJ databases">
        <title>Genome sequence and analysis of novel Kurthia sp.</title>
        <authorList>
            <person name="Lawson J.N."/>
            <person name="Gonzalez J.E."/>
            <person name="Rinauldi L."/>
            <person name="Xuan Z."/>
            <person name="Firman A."/>
            <person name="Shaddox L."/>
            <person name="Trudeau A."/>
            <person name="Shah S."/>
            <person name="Reiman D."/>
        </authorList>
    </citation>
    <scope>NUCLEOTIDE SEQUENCE [LARGE SCALE GENOMIC DNA]</scope>
    <source>
        <strain evidence="9 10">3B1D</strain>
    </source>
</reference>
<dbReference type="PROSITE" id="PS00588">
    <property type="entry name" value="FLAGELLA_BB_ROD"/>
    <property type="match status" value="1"/>
</dbReference>
<proteinExistence type="inferred from homology"/>
<dbReference type="EMBL" id="JTFC01000031">
    <property type="protein sequence ID" value="RUS55353.1"/>
    <property type="molecule type" value="Genomic_DNA"/>
</dbReference>
<protein>
    <recommendedName>
        <fullName evidence="3 6">Flagellar basal-body rod protein FlgC</fullName>
    </recommendedName>
</protein>
<keyword evidence="9" id="KW-0966">Cell projection</keyword>
<dbReference type="AlphaFoldDB" id="A0A433RT70"/>
<comment type="similarity">
    <text evidence="2">Belongs to the flagella basal body rod proteins family.</text>
</comment>
<organism evidence="9 10">
    <name type="scientific">Candidatus Kurthia intestinigallinarum</name>
    <dbReference type="NCBI Taxonomy" id="1562256"/>
    <lineage>
        <taxon>Bacteria</taxon>
        <taxon>Bacillati</taxon>
        <taxon>Bacillota</taxon>
        <taxon>Bacilli</taxon>
        <taxon>Bacillales</taxon>
        <taxon>Caryophanaceae</taxon>
        <taxon>Kurthia</taxon>
    </lineage>
</organism>
<evidence type="ECO:0000256" key="1">
    <source>
        <dbReference type="ARBA" id="ARBA00004117"/>
    </source>
</evidence>
<name>A0A433RT70_9BACL</name>
<dbReference type="InterPro" id="IPR006299">
    <property type="entry name" value="FlgC"/>
</dbReference>
<gene>
    <name evidence="9" type="ORF">QI30_10455</name>
</gene>
<dbReference type="Pfam" id="PF06429">
    <property type="entry name" value="Flg_bbr_C"/>
    <property type="match status" value="1"/>
</dbReference>
<comment type="caution">
    <text evidence="9">The sequence shown here is derived from an EMBL/GenBank/DDBJ whole genome shotgun (WGS) entry which is preliminary data.</text>
</comment>
<accession>A0A433RT70</accession>
<evidence type="ECO:0000259" key="7">
    <source>
        <dbReference type="Pfam" id="PF00460"/>
    </source>
</evidence>